<keyword evidence="3" id="KW-1185">Reference proteome</keyword>
<comment type="caution">
    <text evidence="2">The sequence shown here is derived from an EMBL/GenBank/DDBJ whole genome shotgun (WGS) entry which is preliminary data.</text>
</comment>
<evidence type="ECO:0000313" key="3">
    <source>
        <dbReference type="Proteomes" id="UP000325081"/>
    </source>
</evidence>
<gene>
    <name evidence="2" type="ORF">STAS_23929</name>
</gene>
<feature type="compositionally biased region" description="Basic and acidic residues" evidence="1">
    <location>
        <begin position="100"/>
        <end position="116"/>
    </location>
</feature>
<sequence length="122" mass="14209">MLHEYLSRCGMMQEKLSKEEFRNGTPSKLVNAWKADLFHHLHGRSKYLRERQGPIAQQQQKQRLYTADSCPKLLSFVEELYATSALRINPTCCKACNNSNDEKHQMKPKMKSEGSKHLLQRC</sequence>
<dbReference type="Proteomes" id="UP000325081">
    <property type="component" value="Unassembled WGS sequence"/>
</dbReference>
<feature type="region of interest" description="Disordered" evidence="1">
    <location>
        <begin position="100"/>
        <end position="122"/>
    </location>
</feature>
<reference evidence="3" key="1">
    <citation type="journal article" date="2019" name="Curr. Biol.">
        <title>Genome Sequence of Striga asiatica Provides Insight into the Evolution of Plant Parasitism.</title>
        <authorList>
            <person name="Yoshida S."/>
            <person name="Kim S."/>
            <person name="Wafula E.K."/>
            <person name="Tanskanen J."/>
            <person name="Kim Y.M."/>
            <person name="Honaas L."/>
            <person name="Yang Z."/>
            <person name="Spallek T."/>
            <person name="Conn C.E."/>
            <person name="Ichihashi Y."/>
            <person name="Cheong K."/>
            <person name="Cui S."/>
            <person name="Der J.P."/>
            <person name="Gundlach H."/>
            <person name="Jiao Y."/>
            <person name="Hori C."/>
            <person name="Ishida J.K."/>
            <person name="Kasahara H."/>
            <person name="Kiba T."/>
            <person name="Kim M.S."/>
            <person name="Koo N."/>
            <person name="Laohavisit A."/>
            <person name="Lee Y.H."/>
            <person name="Lumba S."/>
            <person name="McCourt P."/>
            <person name="Mortimer J.C."/>
            <person name="Mutuku J.M."/>
            <person name="Nomura T."/>
            <person name="Sasaki-Sekimoto Y."/>
            <person name="Seto Y."/>
            <person name="Wang Y."/>
            <person name="Wakatake T."/>
            <person name="Sakakibara H."/>
            <person name="Demura T."/>
            <person name="Yamaguchi S."/>
            <person name="Yoneyama K."/>
            <person name="Manabe R.I."/>
            <person name="Nelson D.C."/>
            <person name="Schulman A.H."/>
            <person name="Timko M.P."/>
            <person name="dePamphilis C.W."/>
            <person name="Choi D."/>
            <person name="Shirasu K."/>
        </authorList>
    </citation>
    <scope>NUCLEOTIDE SEQUENCE [LARGE SCALE GENOMIC DNA]</scope>
    <source>
        <strain evidence="3">cv. UVA1</strain>
    </source>
</reference>
<dbReference type="OrthoDB" id="266334at2759"/>
<dbReference type="AlphaFoldDB" id="A0A5A7QPH2"/>
<protein>
    <submittedName>
        <fullName evidence="2">Beta-galactosidase</fullName>
    </submittedName>
</protein>
<evidence type="ECO:0000313" key="2">
    <source>
        <dbReference type="EMBL" id="GER46856.1"/>
    </source>
</evidence>
<organism evidence="2 3">
    <name type="scientific">Striga asiatica</name>
    <name type="common">Asiatic witchweed</name>
    <name type="synonym">Buchnera asiatica</name>
    <dbReference type="NCBI Taxonomy" id="4170"/>
    <lineage>
        <taxon>Eukaryota</taxon>
        <taxon>Viridiplantae</taxon>
        <taxon>Streptophyta</taxon>
        <taxon>Embryophyta</taxon>
        <taxon>Tracheophyta</taxon>
        <taxon>Spermatophyta</taxon>
        <taxon>Magnoliopsida</taxon>
        <taxon>eudicotyledons</taxon>
        <taxon>Gunneridae</taxon>
        <taxon>Pentapetalae</taxon>
        <taxon>asterids</taxon>
        <taxon>lamiids</taxon>
        <taxon>Lamiales</taxon>
        <taxon>Orobanchaceae</taxon>
        <taxon>Buchnereae</taxon>
        <taxon>Striga</taxon>
    </lineage>
</organism>
<dbReference type="EMBL" id="BKCP01007660">
    <property type="protein sequence ID" value="GER46856.1"/>
    <property type="molecule type" value="Genomic_DNA"/>
</dbReference>
<proteinExistence type="predicted"/>
<accession>A0A5A7QPH2</accession>
<name>A0A5A7QPH2_STRAF</name>
<evidence type="ECO:0000256" key="1">
    <source>
        <dbReference type="SAM" id="MobiDB-lite"/>
    </source>
</evidence>